<dbReference type="InterPro" id="IPR011006">
    <property type="entry name" value="CheY-like_superfamily"/>
</dbReference>
<dbReference type="Gene3D" id="3.30.450.40">
    <property type="match status" value="1"/>
</dbReference>
<feature type="domain" description="Response regulatory" evidence="9">
    <location>
        <begin position="722"/>
        <end position="840"/>
    </location>
</feature>
<dbReference type="Gene3D" id="1.10.287.130">
    <property type="match status" value="1"/>
</dbReference>
<evidence type="ECO:0000256" key="7">
    <source>
        <dbReference type="PROSITE-ProRule" id="PRU00169"/>
    </source>
</evidence>
<feature type="modified residue" description="4-aspartylphosphate" evidence="7">
    <location>
        <position position="771"/>
    </location>
</feature>
<proteinExistence type="predicted"/>
<dbReference type="SMART" id="SM00387">
    <property type="entry name" value="HATPase_c"/>
    <property type="match status" value="1"/>
</dbReference>
<evidence type="ECO:0000259" key="9">
    <source>
        <dbReference type="PROSITE" id="PS50110"/>
    </source>
</evidence>
<keyword evidence="3 7" id="KW-0597">Phosphoprotein</keyword>
<dbReference type="InterPro" id="IPR036890">
    <property type="entry name" value="HATPase_C_sf"/>
</dbReference>
<evidence type="ECO:0000256" key="2">
    <source>
        <dbReference type="ARBA" id="ARBA00012438"/>
    </source>
</evidence>
<dbReference type="InterPro" id="IPR003661">
    <property type="entry name" value="HisK_dim/P_dom"/>
</dbReference>
<dbReference type="InterPro" id="IPR003594">
    <property type="entry name" value="HATPase_dom"/>
</dbReference>
<dbReference type="InterPro" id="IPR035965">
    <property type="entry name" value="PAS-like_dom_sf"/>
</dbReference>
<dbReference type="Pfam" id="PF00072">
    <property type="entry name" value="Response_reg"/>
    <property type="match status" value="2"/>
</dbReference>
<dbReference type="Pfam" id="PF02518">
    <property type="entry name" value="HATPase_c"/>
    <property type="match status" value="1"/>
</dbReference>
<protein>
    <recommendedName>
        <fullName evidence="2">histidine kinase</fullName>
        <ecNumber evidence="2">2.7.13.3</ecNumber>
    </recommendedName>
</protein>
<dbReference type="CDD" id="cd00130">
    <property type="entry name" value="PAS"/>
    <property type="match status" value="1"/>
</dbReference>
<dbReference type="Gene3D" id="3.30.565.10">
    <property type="entry name" value="Histidine kinase-like ATPase, C-terminal domain"/>
    <property type="match status" value="1"/>
</dbReference>
<dbReference type="InterPro" id="IPR013656">
    <property type="entry name" value="PAS_4"/>
</dbReference>
<evidence type="ECO:0000256" key="5">
    <source>
        <dbReference type="ARBA" id="ARBA00022777"/>
    </source>
</evidence>
<dbReference type="SMART" id="SM00091">
    <property type="entry name" value="PAS"/>
    <property type="match status" value="1"/>
</dbReference>
<dbReference type="SMART" id="SM00388">
    <property type="entry name" value="HisKA"/>
    <property type="match status" value="1"/>
</dbReference>
<feature type="domain" description="PAC" evidence="11">
    <location>
        <begin position="204"/>
        <end position="256"/>
    </location>
</feature>
<organism evidence="12 13">
    <name type="scientific">Nostoc punctiforme FACHB-252</name>
    <dbReference type="NCBI Taxonomy" id="1357509"/>
    <lineage>
        <taxon>Bacteria</taxon>
        <taxon>Bacillati</taxon>
        <taxon>Cyanobacteriota</taxon>
        <taxon>Cyanophyceae</taxon>
        <taxon>Nostocales</taxon>
        <taxon>Nostocaceae</taxon>
        <taxon>Nostoc</taxon>
    </lineage>
</organism>
<dbReference type="PROSITE" id="PS50109">
    <property type="entry name" value="HIS_KIN"/>
    <property type="match status" value="1"/>
</dbReference>
<dbReference type="EC" id="2.7.13.3" evidence="2"/>
<dbReference type="EMBL" id="JACJTC010000011">
    <property type="protein sequence ID" value="MBD2612746.1"/>
    <property type="molecule type" value="Genomic_DNA"/>
</dbReference>
<dbReference type="PROSITE" id="PS50113">
    <property type="entry name" value="PAC"/>
    <property type="match status" value="1"/>
</dbReference>
<dbReference type="SUPFAM" id="SSF47384">
    <property type="entry name" value="Homodimeric domain of signal transducing histidine kinase"/>
    <property type="match status" value="1"/>
</dbReference>
<keyword evidence="6" id="KW-0902">Two-component regulatory system</keyword>
<evidence type="ECO:0000259" key="11">
    <source>
        <dbReference type="PROSITE" id="PS50113"/>
    </source>
</evidence>
<accession>A0ABR8HAX6</accession>
<dbReference type="PROSITE" id="PS50112">
    <property type="entry name" value="PAS"/>
    <property type="match status" value="1"/>
</dbReference>
<dbReference type="InterPro" id="IPR004358">
    <property type="entry name" value="Sig_transdc_His_kin-like_C"/>
</dbReference>
<name>A0ABR8HAX6_NOSPU</name>
<evidence type="ECO:0000256" key="3">
    <source>
        <dbReference type="ARBA" id="ARBA00022553"/>
    </source>
</evidence>
<dbReference type="PROSITE" id="PS50110">
    <property type="entry name" value="RESPONSE_REGULATORY"/>
    <property type="match status" value="2"/>
</dbReference>
<dbReference type="SUPFAM" id="SSF55785">
    <property type="entry name" value="PYP-like sensor domain (PAS domain)"/>
    <property type="match status" value="1"/>
</dbReference>
<evidence type="ECO:0000259" key="10">
    <source>
        <dbReference type="PROSITE" id="PS50112"/>
    </source>
</evidence>
<evidence type="ECO:0000256" key="4">
    <source>
        <dbReference type="ARBA" id="ARBA00022679"/>
    </source>
</evidence>
<dbReference type="Gene3D" id="3.40.50.2300">
    <property type="match status" value="2"/>
</dbReference>
<feature type="domain" description="Histidine kinase" evidence="8">
    <location>
        <begin position="449"/>
        <end position="699"/>
    </location>
</feature>
<evidence type="ECO:0000256" key="6">
    <source>
        <dbReference type="ARBA" id="ARBA00023012"/>
    </source>
</evidence>
<dbReference type="InterPro" id="IPR036097">
    <property type="entry name" value="HisK_dim/P_sf"/>
</dbReference>
<dbReference type="SMART" id="SM00065">
    <property type="entry name" value="GAF"/>
    <property type="match status" value="1"/>
</dbReference>
<keyword evidence="4" id="KW-0808">Transferase</keyword>
<dbReference type="Pfam" id="PF01590">
    <property type="entry name" value="GAF"/>
    <property type="match status" value="1"/>
</dbReference>
<dbReference type="Gene3D" id="3.30.450.20">
    <property type="entry name" value="PAS domain"/>
    <property type="match status" value="1"/>
</dbReference>
<evidence type="ECO:0000259" key="8">
    <source>
        <dbReference type="PROSITE" id="PS50109"/>
    </source>
</evidence>
<dbReference type="CDD" id="cd00082">
    <property type="entry name" value="HisKA"/>
    <property type="match status" value="1"/>
</dbReference>
<dbReference type="SUPFAM" id="SSF55874">
    <property type="entry name" value="ATPase domain of HSP90 chaperone/DNA topoisomerase II/histidine kinase"/>
    <property type="match status" value="1"/>
</dbReference>
<dbReference type="Gene3D" id="6.10.250.690">
    <property type="match status" value="1"/>
</dbReference>
<sequence>MSELQVTILHVDDNEANRYVVNRILQNAGFTVVEAATGAAGLEAVAEHQPALVILDVKLPDLSGFEVCRQIKANPKTNFIPVLHLSATFIQSQDKVEGLDSGADAYLAQPVEPIELVATVRSLLRIRRAEESALSSAREWQSTFDSINDGVSLVDRQGRILRCNRAMMELVGKRSSEILGRLYHELIKARWGIGDGTCFRRAKETHQRQVLEFQSQERWFAKTIDPAFNQQGTLTGAVFILSDITERKRIEDERKQAEIILQERNQRLDLLYETTQELLSSYQPLTLIGSLFKKLKGLLELDVYFNYLIDSDRNQLHLTSYEGIDESIAQEIEWLDYGQAVCGTVAQCRNQIVCAGIQNSRDPKTDLIRSLLITAYSCQPLIARGHLFGTLSFGSRRREQFTFAETNLMQALCDQMAIALDRAQLLASLQQQADQLRQANRIKDEFLAVLSHELRSPLNPILGWAKILQTTQPDTAKSKYALETIERNAKLQAQLIEDLLDVSRILQGKLSLNTLAVNLTFTIKAALETVRLAAEAKSIQIETIFEPNVGEILGDPARLQQVIWNLLANAIKFTPQGGRVKVQLSKVAGEVGGREQGAGGAKEEITNAQCPIPNAQSPVLSYAQVTVSDSGRGISGDFLPYVFDYFRQADGTTTRKFGGLGLGLAIVRHLVELHGGTIEAASPGEGQGSTFTVKLPLIAAAKLNQDDTASDNSSDLNLNGLQALLVDDDRDSREFIAFLLEHYGVQVTEANSASEALSSLGQTKFDLLISDIGMPDVDGYTLIRQIRKHSPDRGGEIPAIALTAYAGESDRQQALAAGFQEHISKPIEPEELMQAILTILRIEPSYV</sequence>
<dbReference type="InterPro" id="IPR005467">
    <property type="entry name" value="His_kinase_dom"/>
</dbReference>
<feature type="modified residue" description="4-aspartylphosphate" evidence="7">
    <location>
        <position position="56"/>
    </location>
</feature>
<dbReference type="NCBIfam" id="TIGR00229">
    <property type="entry name" value="sensory_box"/>
    <property type="match status" value="1"/>
</dbReference>
<dbReference type="Pfam" id="PF00512">
    <property type="entry name" value="HisKA"/>
    <property type="match status" value="1"/>
</dbReference>
<dbReference type="InterPro" id="IPR029016">
    <property type="entry name" value="GAF-like_dom_sf"/>
</dbReference>
<comment type="caution">
    <text evidence="12">The sequence shown here is derived from an EMBL/GenBank/DDBJ whole genome shotgun (WGS) entry which is preliminary data.</text>
</comment>
<feature type="domain" description="PAS" evidence="10">
    <location>
        <begin position="136"/>
        <end position="181"/>
    </location>
</feature>
<dbReference type="InterPro" id="IPR001789">
    <property type="entry name" value="Sig_transdc_resp-reg_receiver"/>
</dbReference>
<dbReference type="RefSeq" id="WP_190950221.1">
    <property type="nucleotide sequence ID" value="NZ_JACJTC010000011.1"/>
</dbReference>
<gene>
    <name evidence="12" type="ORF">H6G94_15945</name>
</gene>
<dbReference type="InterPro" id="IPR000014">
    <property type="entry name" value="PAS"/>
</dbReference>
<dbReference type="Proteomes" id="UP000606396">
    <property type="component" value="Unassembled WGS sequence"/>
</dbReference>
<dbReference type="SUPFAM" id="SSF55781">
    <property type="entry name" value="GAF domain-like"/>
    <property type="match status" value="1"/>
</dbReference>
<dbReference type="PANTHER" id="PTHR43547">
    <property type="entry name" value="TWO-COMPONENT HISTIDINE KINASE"/>
    <property type="match status" value="1"/>
</dbReference>
<dbReference type="InterPro" id="IPR000700">
    <property type="entry name" value="PAS-assoc_C"/>
</dbReference>
<comment type="catalytic activity">
    <reaction evidence="1">
        <text>ATP + protein L-histidine = ADP + protein N-phospho-L-histidine.</text>
        <dbReference type="EC" id="2.7.13.3"/>
    </reaction>
</comment>
<evidence type="ECO:0000313" key="13">
    <source>
        <dbReference type="Proteomes" id="UP000606396"/>
    </source>
</evidence>
<dbReference type="InterPro" id="IPR003018">
    <property type="entry name" value="GAF"/>
</dbReference>
<evidence type="ECO:0000256" key="1">
    <source>
        <dbReference type="ARBA" id="ARBA00000085"/>
    </source>
</evidence>
<dbReference type="SMART" id="SM00448">
    <property type="entry name" value="REC"/>
    <property type="match status" value="2"/>
</dbReference>
<dbReference type="CDD" id="cd17580">
    <property type="entry name" value="REC_2_DhkD-like"/>
    <property type="match status" value="1"/>
</dbReference>
<dbReference type="PRINTS" id="PR00344">
    <property type="entry name" value="BCTRLSENSOR"/>
</dbReference>
<reference evidence="12 13" key="1">
    <citation type="journal article" date="2020" name="ISME J.">
        <title>Comparative genomics reveals insights into cyanobacterial evolution and habitat adaptation.</title>
        <authorList>
            <person name="Chen M.Y."/>
            <person name="Teng W.K."/>
            <person name="Zhao L."/>
            <person name="Hu C.X."/>
            <person name="Zhou Y.K."/>
            <person name="Han B.P."/>
            <person name="Song L.R."/>
            <person name="Shu W.S."/>
        </authorList>
    </citation>
    <scope>NUCLEOTIDE SEQUENCE [LARGE SCALE GENOMIC DNA]</scope>
    <source>
        <strain evidence="12 13">FACHB-252</strain>
    </source>
</reference>
<feature type="domain" description="Response regulatory" evidence="9">
    <location>
        <begin position="7"/>
        <end position="124"/>
    </location>
</feature>
<keyword evidence="5" id="KW-0418">Kinase</keyword>
<dbReference type="PANTHER" id="PTHR43547:SF2">
    <property type="entry name" value="HYBRID SIGNAL TRANSDUCTION HISTIDINE KINASE C"/>
    <property type="match status" value="1"/>
</dbReference>
<dbReference type="SUPFAM" id="SSF52172">
    <property type="entry name" value="CheY-like"/>
    <property type="match status" value="2"/>
</dbReference>
<dbReference type="Pfam" id="PF08448">
    <property type="entry name" value="PAS_4"/>
    <property type="match status" value="1"/>
</dbReference>
<evidence type="ECO:0000313" key="12">
    <source>
        <dbReference type="EMBL" id="MBD2612746.1"/>
    </source>
</evidence>
<keyword evidence="13" id="KW-1185">Reference proteome</keyword>